<evidence type="ECO:0000313" key="1">
    <source>
        <dbReference type="EMBL" id="MBB6143801.1"/>
    </source>
</evidence>
<dbReference type="Proteomes" id="UP000538666">
    <property type="component" value="Unassembled WGS sequence"/>
</dbReference>
<gene>
    <name evidence="1" type="ORF">HNQ77_001750</name>
</gene>
<keyword evidence="2" id="KW-1185">Reference proteome</keyword>
<protein>
    <submittedName>
        <fullName evidence="1">Uncharacterized protein</fullName>
    </submittedName>
</protein>
<reference evidence="1 2" key="1">
    <citation type="submission" date="2020-08" db="EMBL/GenBank/DDBJ databases">
        <title>Genomic Encyclopedia of Type Strains, Phase IV (KMG-IV): sequencing the most valuable type-strain genomes for metagenomic binning, comparative biology and taxonomic classification.</title>
        <authorList>
            <person name="Goeker M."/>
        </authorList>
    </citation>
    <scope>NUCLEOTIDE SEQUENCE [LARGE SCALE GENOMIC DNA]</scope>
    <source>
        <strain evidence="1 2">DSM 103733</strain>
    </source>
</reference>
<proteinExistence type="predicted"/>
<comment type="caution">
    <text evidence="1">The sequence shown here is derived from an EMBL/GenBank/DDBJ whole genome shotgun (WGS) entry which is preliminary data.</text>
</comment>
<accession>A0A841JXT5</accession>
<dbReference type="AlphaFoldDB" id="A0A841JXT5"/>
<evidence type="ECO:0000313" key="2">
    <source>
        <dbReference type="Proteomes" id="UP000538666"/>
    </source>
</evidence>
<name>A0A841JXT5_9BACT</name>
<dbReference type="EMBL" id="JACHEK010000003">
    <property type="protein sequence ID" value="MBB6143801.1"/>
    <property type="molecule type" value="Genomic_DNA"/>
</dbReference>
<organism evidence="1 2">
    <name type="scientific">Silvibacterium bohemicum</name>
    <dbReference type="NCBI Taxonomy" id="1577686"/>
    <lineage>
        <taxon>Bacteria</taxon>
        <taxon>Pseudomonadati</taxon>
        <taxon>Acidobacteriota</taxon>
        <taxon>Terriglobia</taxon>
        <taxon>Terriglobales</taxon>
        <taxon>Acidobacteriaceae</taxon>
        <taxon>Silvibacterium</taxon>
    </lineage>
</organism>
<sequence>MDLAEVNWPSSLPRLLWKRPDCPLCSSIEFREAEQHPLDGVLVLFALSPVRCVNCWRRYYRFGKRSPDKT</sequence>